<gene>
    <name evidence="11" type="ORF">ZOSMA_214G00430</name>
</gene>
<dbReference type="Gene3D" id="3.40.50.300">
    <property type="entry name" value="P-loop containing nucleotide triphosphate hydrolases"/>
    <property type="match status" value="1"/>
</dbReference>
<dbReference type="SMART" id="SM00382">
    <property type="entry name" value="AAA"/>
    <property type="match status" value="1"/>
</dbReference>
<evidence type="ECO:0000256" key="9">
    <source>
        <dbReference type="SAM" id="Phobius"/>
    </source>
</evidence>
<sequence length="682" mass="75168">MRFFTRKKKDDGGDGGGLGVFRISGIVGVNQLLVSVAIALFMRLVTTPDPVLLESPDDDPASETVSSNDAEGKEKVTPVTLQWGKISCTLSDSRGRLVRFLLSNVNGEAKPGKLLALMGPSGSGKTTLLNVLAGQVVSSPRLRLTGHIGVNGRPRPRGGIKVAYVRQDDIFFSQLTVRETLSLAAELQLSHLSSAKHREDYVKKLLFRLGLINCADSIVGDAKVRGISGGEKKRLSLACELIASPSVIFADEPTTGRDAFQAEKVMETLRQLAMNGHTVICSIHQPRDSVYGKFDDITLLSEGSVVYTGRAKEEPLAYFAKLGYHCPHHVNPAEFLADLISVDFTSAETVRFSQERIDKLIDEFSKTTPIIPFTTQMIKHDNSSMSTKFGKKTIVKKKGVWWRQFWLLLKRAWMQASRDGPTNTVRTRMSVASAVIFGSVFWQMGRSQTSIQDRMGLLQVAAINTAMAALTKTVGVFPKERAVVDRERAKGSYSLGPYLLSKLLAEIPIGAAFPLMFGTILYPMANLHPTLSRFAQFCGIVTVESFAASAMGLTVGAMVPTTEAAMALGPSFMTVFIVFGGYYVNAENTPVIFRWIPKVSLIRWAFQGLCMNEFRGLHFDHTQSFDVRTGDQALERLSFGGDRIKDTVMAQGKILMFWYLATYLLLQMNKPKFQQLEAVECE</sequence>
<evidence type="ECO:0000256" key="4">
    <source>
        <dbReference type="ARBA" id="ARBA00022741"/>
    </source>
</evidence>
<dbReference type="InterPro" id="IPR027417">
    <property type="entry name" value="P-loop_NTPase"/>
</dbReference>
<accession>A0A0K9PMJ2</accession>
<dbReference type="InterPro" id="IPR003439">
    <property type="entry name" value="ABC_transporter-like_ATP-bd"/>
</dbReference>
<proteinExistence type="predicted"/>
<dbReference type="STRING" id="29655.A0A0K9PMJ2"/>
<dbReference type="SUPFAM" id="SSF52540">
    <property type="entry name" value="P-loop containing nucleoside triphosphate hydrolases"/>
    <property type="match status" value="1"/>
</dbReference>
<feature type="transmembrane region" description="Helical" evidence="9">
    <location>
        <begin position="20"/>
        <end position="42"/>
    </location>
</feature>
<evidence type="ECO:0000313" key="11">
    <source>
        <dbReference type="EMBL" id="KMZ69455.1"/>
    </source>
</evidence>
<keyword evidence="2" id="KW-0813">Transport</keyword>
<organism evidence="11 12">
    <name type="scientific">Zostera marina</name>
    <name type="common">Eelgrass</name>
    <dbReference type="NCBI Taxonomy" id="29655"/>
    <lineage>
        <taxon>Eukaryota</taxon>
        <taxon>Viridiplantae</taxon>
        <taxon>Streptophyta</taxon>
        <taxon>Embryophyta</taxon>
        <taxon>Tracheophyta</taxon>
        <taxon>Spermatophyta</taxon>
        <taxon>Magnoliopsida</taxon>
        <taxon>Liliopsida</taxon>
        <taxon>Zosteraceae</taxon>
        <taxon>Zostera</taxon>
    </lineage>
</organism>
<dbReference type="PANTHER" id="PTHR48041:SF41">
    <property type="entry name" value="ABC TRANSPORTER G FAMILY"/>
    <property type="match status" value="1"/>
</dbReference>
<dbReference type="InterPro" id="IPR013525">
    <property type="entry name" value="ABC2_TM"/>
</dbReference>
<feature type="region of interest" description="Disordered" evidence="8">
    <location>
        <begin position="53"/>
        <end position="74"/>
    </location>
</feature>
<keyword evidence="7 9" id="KW-0472">Membrane</keyword>
<dbReference type="Pfam" id="PF19055">
    <property type="entry name" value="ABC2_membrane_7"/>
    <property type="match status" value="1"/>
</dbReference>
<dbReference type="AlphaFoldDB" id="A0A0K9PMJ2"/>
<dbReference type="EMBL" id="LFYR01000769">
    <property type="protein sequence ID" value="KMZ69455.1"/>
    <property type="molecule type" value="Genomic_DNA"/>
</dbReference>
<comment type="subcellular location">
    <subcellularLocation>
        <location evidence="1">Membrane</location>
        <topology evidence="1">Multi-pass membrane protein</topology>
    </subcellularLocation>
</comment>
<dbReference type="GO" id="GO:0016020">
    <property type="term" value="C:membrane"/>
    <property type="evidence" value="ECO:0007669"/>
    <property type="project" value="UniProtKB-SubCell"/>
</dbReference>
<comment type="caution">
    <text evidence="11">The sequence shown here is derived from an EMBL/GenBank/DDBJ whole genome shotgun (WGS) entry which is preliminary data.</text>
</comment>
<dbReference type="GO" id="GO:0016887">
    <property type="term" value="F:ATP hydrolysis activity"/>
    <property type="evidence" value="ECO:0007669"/>
    <property type="project" value="InterPro"/>
</dbReference>
<dbReference type="PANTHER" id="PTHR48041">
    <property type="entry name" value="ABC TRANSPORTER G FAMILY MEMBER 28"/>
    <property type="match status" value="1"/>
</dbReference>
<reference evidence="12" key="1">
    <citation type="journal article" date="2016" name="Nature">
        <title>The genome of the seagrass Zostera marina reveals angiosperm adaptation to the sea.</title>
        <authorList>
            <person name="Olsen J.L."/>
            <person name="Rouze P."/>
            <person name="Verhelst B."/>
            <person name="Lin Y.-C."/>
            <person name="Bayer T."/>
            <person name="Collen J."/>
            <person name="Dattolo E."/>
            <person name="De Paoli E."/>
            <person name="Dittami S."/>
            <person name="Maumus F."/>
            <person name="Michel G."/>
            <person name="Kersting A."/>
            <person name="Lauritano C."/>
            <person name="Lohaus R."/>
            <person name="Toepel M."/>
            <person name="Tonon T."/>
            <person name="Vanneste K."/>
            <person name="Amirebrahimi M."/>
            <person name="Brakel J."/>
            <person name="Bostroem C."/>
            <person name="Chovatia M."/>
            <person name="Grimwood J."/>
            <person name="Jenkins J.W."/>
            <person name="Jueterbock A."/>
            <person name="Mraz A."/>
            <person name="Stam W.T."/>
            <person name="Tice H."/>
            <person name="Bornberg-Bauer E."/>
            <person name="Green P.J."/>
            <person name="Pearson G.A."/>
            <person name="Procaccini G."/>
            <person name="Duarte C.M."/>
            <person name="Schmutz J."/>
            <person name="Reusch T.B.H."/>
            <person name="Van de Peer Y."/>
        </authorList>
    </citation>
    <scope>NUCLEOTIDE SEQUENCE [LARGE SCALE GENOMIC DNA]</scope>
    <source>
        <strain evidence="12">cv. Finnish</strain>
    </source>
</reference>
<dbReference type="GO" id="GO:0140359">
    <property type="term" value="F:ABC-type transporter activity"/>
    <property type="evidence" value="ECO:0007669"/>
    <property type="project" value="InterPro"/>
</dbReference>
<evidence type="ECO:0000256" key="3">
    <source>
        <dbReference type="ARBA" id="ARBA00022692"/>
    </source>
</evidence>
<evidence type="ECO:0000259" key="10">
    <source>
        <dbReference type="PROSITE" id="PS50893"/>
    </source>
</evidence>
<dbReference type="InterPro" id="IPR003593">
    <property type="entry name" value="AAA+_ATPase"/>
</dbReference>
<dbReference type="OMA" id="WWKQFWL"/>
<dbReference type="Proteomes" id="UP000036987">
    <property type="component" value="Unassembled WGS sequence"/>
</dbReference>
<dbReference type="Pfam" id="PF01061">
    <property type="entry name" value="ABC2_membrane"/>
    <property type="match status" value="1"/>
</dbReference>
<evidence type="ECO:0000256" key="6">
    <source>
        <dbReference type="ARBA" id="ARBA00022989"/>
    </source>
</evidence>
<name>A0A0K9PMJ2_ZOSMR</name>
<keyword evidence="3 9" id="KW-0812">Transmembrane</keyword>
<keyword evidence="5" id="KW-0067">ATP-binding</keyword>
<dbReference type="GO" id="GO:0005524">
    <property type="term" value="F:ATP binding"/>
    <property type="evidence" value="ECO:0007669"/>
    <property type="project" value="UniProtKB-KW"/>
</dbReference>
<evidence type="ECO:0000256" key="5">
    <source>
        <dbReference type="ARBA" id="ARBA00022840"/>
    </source>
</evidence>
<keyword evidence="4" id="KW-0547">Nucleotide-binding</keyword>
<evidence type="ECO:0000256" key="1">
    <source>
        <dbReference type="ARBA" id="ARBA00004141"/>
    </source>
</evidence>
<evidence type="ECO:0000313" key="12">
    <source>
        <dbReference type="Proteomes" id="UP000036987"/>
    </source>
</evidence>
<dbReference type="InterPro" id="IPR017871">
    <property type="entry name" value="ABC_transporter-like_CS"/>
</dbReference>
<dbReference type="InterPro" id="IPR043926">
    <property type="entry name" value="ABCG_dom"/>
</dbReference>
<feature type="transmembrane region" description="Helical" evidence="9">
    <location>
        <begin position="498"/>
        <end position="522"/>
    </location>
</feature>
<dbReference type="PROSITE" id="PS00211">
    <property type="entry name" value="ABC_TRANSPORTER_1"/>
    <property type="match status" value="1"/>
</dbReference>
<evidence type="ECO:0000256" key="2">
    <source>
        <dbReference type="ARBA" id="ARBA00022448"/>
    </source>
</evidence>
<evidence type="ECO:0000256" key="8">
    <source>
        <dbReference type="SAM" id="MobiDB-lite"/>
    </source>
</evidence>
<protein>
    <submittedName>
        <fullName evidence="11">ABC transporter G family member 7</fullName>
    </submittedName>
</protein>
<feature type="transmembrane region" description="Helical" evidence="9">
    <location>
        <begin position="534"/>
        <end position="557"/>
    </location>
</feature>
<feature type="transmembrane region" description="Helical" evidence="9">
    <location>
        <begin position="564"/>
        <end position="584"/>
    </location>
</feature>
<dbReference type="FunFam" id="3.40.50.300:FF:000903">
    <property type="entry name" value="ABC transporter G family member 7"/>
    <property type="match status" value="1"/>
</dbReference>
<dbReference type="CDD" id="cd03213">
    <property type="entry name" value="ABCG_EPDR"/>
    <property type="match status" value="1"/>
</dbReference>
<dbReference type="Pfam" id="PF00005">
    <property type="entry name" value="ABC_tran"/>
    <property type="match status" value="1"/>
</dbReference>
<dbReference type="InterPro" id="IPR050352">
    <property type="entry name" value="ABCG_transporters"/>
</dbReference>
<evidence type="ECO:0000256" key="7">
    <source>
        <dbReference type="ARBA" id="ARBA00023136"/>
    </source>
</evidence>
<dbReference type="OrthoDB" id="66620at2759"/>
<keyword evidence="12" id="KW-1185">Reference proteome</keyword>
<keyword evidence="6 9" id="KW-1133">Transmembrane helix</keyword>
<feature type="domain" description="ABC transporter" evidence="10">
    <location>
        <begin position="81"/>
        <end position="327"/>
    </location>
</feature>
<dbReference type="PROSITE" id="PS50893">
    <property type="entry name" value="ABC_TRANSPORTER_2"/>
    <property type="match status" value="1"/>
</dbReference>